<sequence>MASTNQTSPSLHPWDTWEGPALEEPIRASFRGCVYYFHDRRSAWNETFSLKYPGHLAYHLSMIEARRAIEKRRVQGSQWKIEELPALVLEGDVHALVVTEINTRSPLSDFTNLIPDSWTLEAAANLLNSRRKNRTSRFITPKGTLKPQDPPSRRYSSRSVGPKDRYMLSWVGEPLDVDEQPLQLIIARWNRALRELEGKDASSCGPGCKQ</sequence>
<evidence type="ECO:0000313" key="2">
    <source>
        <dbReference type="EMBL" id="GLH65976.1"/>
    </source>
</evidence>
<protein>
    <submittedName>
        <fullName evidence="2">Uncharacterized protein</fullName>
    </submittedName>
</protein>
<evidence type="ECO:0000256" key="1">
    <source>
        <dbReference type="SAM" id="MobiDB-lite"/>
    </source>
</evidence>
<evidence type="ECO:0000313" key="3">
    <source>
        <dbReference type="Proteomes" id="UP001165044"/>
    </source>
</evidence>
<name>A0ABQ5PV14_9BACT</name>
<organism evidence="2 3">
    <name type="scientific">Geothrix edaphica</name>
    <dbReference type="NCBI Taxonomy" id="2927976"/>
    <lineage>
        <taxon>Bacteria</taxon>
        <taxon>Pseudomonadati</taxon>
        <taxon>Acidobacteriota</taxon>
        <taxon>Holophagae</taxon>
        <taxon>Holophagales</taxon>
        <taxon>Holophagaceae</taxon>
        <taxon>Geothrix</taxon>
    </lineage>
</organism>
<comment type="caution">
    <text evidence="2">The sequence shown here is derived from an EMBL/GenBank/DDBJ whole genome shotgun (WGS) entry which is preliminary data.</text>
</comment>
<proteinExistence type="predicted"/>
<reference evidence="2" key="1">
    <citation type="journal article" date="2023" name="Antonie Van Leeuwenhoek">
        <title>Mesoterricola silvestris gen. nov., sp. nov., Mesoterricola sediminis sp. nov., Geothrix oryzae sp. nov., Geothrix edaphica sp. nov., Geothrix rubra sp. nov., and Geothrix limicola sp. nov., six novel members of Acidobacteriota isolated from soils.</title>
        <authorList>
            <person name="Itoh H."/>
            <person name="Sugisawa Y."/>
            <person name="Mise K."/>
            <person name="Xu Z."/>
            <person name="Kuniyasu M."/>
            <person name="Ushijima N."/>
            <person name="Kawano K."/>
            <person name="Kobayashi E."/>
            <person name="Shiratori Y."/>
            <person name="Masuda Y."/>
            <person name="Senoo K."/>
        </authorList>
    </citation>
    <scope>NUCLEOTIDE SEQUENCE</scope>
    <source>
        <strain evidence="2">Red802</strain>
    </source>
</reference>
<dbReference type="Proteomes" id="UP001165044">
    <property type="component" value="Unassembled WGS sequence"/>
</dbReference>
<dbReference type="EMBL" id="BSDC01000001">
    <property type="protein sequence ID" value="GLH65976.1"/>
    <property type="molecule type" value="Genomic_DNA"/>
</dbReference>
<accession>A0ABQ5PV14</accession>
<gene>
    <name evidence="2" type="ORF">GETHED_03400</name>
</gene>
<keyword evidence="3" id="KW-1185">Reference proteome</keyword>
<feature type="region of interest" description="Disordered" evidence="1">
    <location>
        <begin position="137"/>
        <end position="160"/>
    </location>
</feature>